<dbReference type="HOGENOM" id="CLU_115769_0_1_9"/>
<evidence type="ECO:0008006" key="2">
    <source>
        <dbReference type="Google" id="ProtNLM"/>
    </source>
</evidence>
<protein>
    <recommendedName>
        <fullName evidence="2">DUF3368 domain-containing protein</fullName>
    </recommendedName>
</protein>
<dbReference type="STRING" id="264732.Moth_0319"/>
<gene>
    <name evidence="1" type="ordered locus">Moth_0319</name>
</gene>
<accession>Q2RLN6</accession>
<dbReference type="InterPro" id="IPR021799">
    <property type="entry name" value="PIN-like_prokaryotic"/>
</dbReference>
<dbReference type="AlphaFoldDB" id="Q2RLN6"/>
<name>Q2RLN6_MOOTA</name>
<reference evidence="1" key="1">
    <citation type="submission" date="2005-12" db="EMBL/GenBank/DDBJ databases">
        <title>Complete sequence of Moorella thermoacetica ATCC 39073.</title>
        <authorList>
            <consortium name="US DOE Joint Genome Institute"/>
            <person name="Copeland A."/>
            <person name="Lucas S."/>
            <person name="Lapidus A."/>
            <person name="Barry K."/>
            <person name="Detter J.C."/>
            <person name="Glavina T."/>
            <person name="Hammon N."/>
            <person name="Israni S."/>
            <person name="Pitluck S."/>
            <person name="Chertkov O."/>
            <person name="Saunders E.H."/>
            <person name="Brettin T."/>
            <person name="Bruce D."/>
            <person name="Han C."/>
            <person name="Tapia R."/>
            <person name="Gilna P."/>
            <person name="Schmutz J."/>
            <person name="Larimer F."/>
            <person name="Land M."/>
            <person name="Kyrpides N."/>
            <person name="Anderson I."/>
            <person name="Richardson P."/>
            <person name="Ragsdale S."/>
        </authorList>
    </citation>
    <scope>NUCLEOTIDE SEQUENCE</scope>
    <source>
        <strain evidence="1">ATCC 39073</strain>
    </source>
</reference>
<dbReference type="EMBL" id="CP000232">
    <property type="protein sequence ID" value="ABC18653.1"/>
    <property type="molecule type" value="Genomic_DNA"/>
</dbReference>
<sequence length="160" mass="18625">MKVVSNTTALINFARIGRLDILREIFKEILIPEEVYAEIKGYTRERINEQRNWIKRCIITCHKTFSYLIKQGLHSGEAAAIVLVLDQLPSNKPIYLILDETYGRKVAKSIFEDRDVKLISSVQVLKIAESKGIIQNRGTLLRQFYQEGYEPSKLDRYELY</sequence>
<proteinExistence type="predicted"/>
<dbReference type="OrthoDB" id="9796404at2"/>
<dbReference type="PANTHER" id="PTHR39550">
    <property type="entry name" value="SLL0658 PROTEIN"/>
    <property type="match status" value="1"/>
</dbReference>
<dbReference type="Pfam" id="PF11848">
    <property type="entry name" value="DUF3368"/>
    <property type="match status" value="1"/>
</dbReference>
<dbReference type="PANTHER" id="PTHR39550:SF1">
    <property type="entry name" value="SLL0658 PROTEIN"/>
    <property type="match status" value="1"/>
</dbReference>
<organism evidence="1">
    <name type="scientific">Moorella thermoacetica (strain ATCC 39073 / JCM 9320)</name>
    <dbReference type="NCBI Taxonomy" id="264732"/>
    <lineage>
        <taxon>Bacteria</taxon>
        <taxon>Bacillati</taxon>
        <taxon>Bacillota</taxon>
        <taxon>Clostridia</taxon>
        <taxon>Neomoorellales</taxon>
        <taxon>Neomoorellaceae</taxon>
        <taxon>Neomoorella</taxon>
    </lineage>
</organism>
<evidence type="ECO:0000313" key="1">
    <source>
        <dbReference type="EMBL" id="ABC18653.1"/>
    </source>
</evidence>
<dbReference type="KEGG" id="mta:Moth_0319"/>
<dbReference type="EnsemblBacteria" id="ABC18653">
    <property type="protein sequence ID" value="ABC18653"/>
    <property type="gene ID" value="Moth_0319"/>
</dbReference>
<dbReference type="eggNOG" id="COG2405">
    <property type="taxonomic scope" value="Bacteria"/>
</dbReference>